<name>A0A2T9YVY2_9FUNG</name>
<feature type="region of interest" description="Disordered" evidence="1">
    <location>
        <begin position="1"/>
        <end position="21"/>
    </location>
</feature>
<dbReference type="OrthoDB" id="5597036at2759"/>
<dbReference type="AlphaFoldDB" id="A0A2T9YVY2"/>
<proteinExistence type="predicted"/>
<organism evidence="2 3">
    <name type="scientific">Furculomyces boomerangus</name>
    <dbReference type="NCBI Taxonomy" id="61424"/>
    <lineage>
        <taxon>Eukaryota</taxon>
        <taxon>Fungi</taxon>
        <taxon>Fungi incertae sedis</taxon>
        <taxon>Zoopagomycota</taxon>
        <taxon>Kickxellomycotina</taxon>
        <taxon>Harpellomycetes</taxon>
        <taxon>Harpellales</taxon>
        <taxon>Harpellaceae</taxon>
        <taxon>Furculomyces</taxon>
    </lineage>
</organism>
<gene>
    <name evidence="2" type="ORF">BB559_002374</name>
</gene>
<dbReference type="Proteomes" id="UP000245699">
    <property type="component" value="Unassembled WGS sequence"/>
</dbReference>
<protein>
    <submittedName>
        <fullName evidence="2">Uncharacterized protein</fullName>
    </submittedName>
</protein>
<feature type="compositionally biased region" description="Polar residues" evidence="1">
    <location>
        <begin position="8"/>
        <end position="21"/>
    </location>
</feature>
<dbReference type="EMBL" id="MBFT01000143">
    <property type="protein sequence ID" value="PVU96497.1"/>
    <property type="molecule type" value="Genomic_DNA"/>
</dbReference>
<reference evidence="2 3" key="1">
    <citation type="journal article" date="2018" name="MBio">
        <title>Comparative Genomics Reveals the Core Gene Toolbox for the Fungus-Insect Symbiosis.</title>
        <authorList>
            <person name="Wang Y."/>
            <person name="Stata M."/>
            <person name="Wang W."/>
            <person name="Stajich J.E."/>
            <person name="White M.M."/>
            <person name="Moncalvo J.M."/>
        </authorList>
    </citation>
    <scope>NUCLEOTIDE SEQUENCE [LARGE SCALE GENOMIC DNA]</scope>
    <source>
        <strain evidence="2 3">AUS-77-4</strain>
    </source>
</reference>
<evidence type="ECO:0000313" key="2">
    <source>
        <dbReference type="EMBL" id="PVU96497.1"/>
    </source>
</evidence>
<accession>A0A2T9YVY2</accession>
<evidence type="ECO:0000256" key="1">
    <source>
        <dbReference type="SAM" id="MobiDB-lite"/>
    </source>
</evidence>
<sequence length="185" mass="21795">MDSKSKQMKNTSSDYSINNKSTLKSAINQKNRDHNYTPSNQADALFYNNPTNILLFQKIRPFVRDLNLDKQVYNYHFQKEININSKSDDSQTKFPRNCETSDKITKKIVNFESKKNKIHNFDKECKLFITKLFFEGVNIYPNTETNRTQYSNFQKHNHIEDGPRNQSFLDKINQYGSVSFKSNIL</sequence>
<evidence type="ECO:0000313" key="3">
    <source>
        <dbReference type="Proteomes" id="UP000245699"/>
    </source>
</evidence>
<keyword evidence="3" id="KW-1185">Reference proteome</keyword>
<comment type="caution">
    <text evidence="2">The sequence shown here is derived from an EMBL/GenBank/DDBJ whole genome shotgun (WGS) entry which is preliminary data.</text>
</comment>